<protein>
    <recommendedName>
        <fullName evidence="3">GTP-binding protein</fullName>
    </recommendedName>
</protein>
<dbReference type="PROSITE" id="PS51421">
    <property type="entry name" value="RAS"/>
    <property type="match status" value="1"/>
</dbReference>
<dbReference type="AlphaFoldDB" id="X1IT55"/>
<evidence type="ECO:0008006" key="3">
    <source>
        <dbReference type="Google" id="ProtNLM"/>
    </source>
</evidence>
<name>X1IT55_9ZZZZ</name>
<evidence type="ECO:0000256" key="1">
    <source>
        <dbReference type="ARBA" id="ARBA00022741"/>
    </source>
</evidence>
<reference evidence="2" key="1">
    <citation type="journal article" date="2014" name="Front. Microbiol.">
        <title>High frequency of phylogenetically diverse reductive dehalogenase-homologous genes in deep subseafloor sedimentary metagenomes.</title>
        <authorList>
            <person name="Kawai M."/>
            <person name="Futagami T."/>
            <person name="Toyoda A."/>
            <person name="Takaki Y."/>
            <person name="Nishi S."/>
            <person name="Hori S."/>
            <person name="Arai W."/>
            <person name="Tsubouchi T."/>
            <person name="Morono Y."/>
            <person name="Uchiyama I."/>
            <person name="Ito T."/>
            <person name="Fujiyama A."/>
            <person name="Inagaki F."/>
            <person name="Takami H."/>
        </authorList>
    </citation>
    <scope>NUCLEOTIDE SEQUENCE</scope>
    <source>
        <strain evidence="2">Expedition CK06-06</strain>
    </source>
</reference>
<dbReference type="EMBL" id="BARU01030966">
    <property type="protein sequence ID" value="GAH69289.1"/>
    <property type="molecule type" value="Genomic_DNA"/>
</dbReference>
<gene>
    <name evidence="2" type="ORF">S03H2_49045</name>
</gene>
<dbReference type="Gene3D" id="3.40.50.300">
    <property type="entry name" value="P-loop containing nucleotide triphosphate hydrolases"/>
    <property type="match status" value="1"/>
</dbReference>
<dbReference type="PROSITE" id="PS51419">
    <property type="entry name" value="RAB"/>
    <property type="match status" value="1"/>
</dbReference>
<dbReference type="InterPro" id="IPR027417">
    <property type="entry name" value="P-loop_NTPase"/>
</dbReference>
<dbReference type="Pfam" id="PF00071">
    <property type="entry name" value="Ras"/>
    <property type="match status" value="1"/>
</dbReference>
<proteinExistence type="predicted"/>
<feature type="non-terminal residue" evidence="2">
    <location>
        <position position="1"/>
    </location>
</feature>
<dbReference type="PANTHER" id="PTHR47978">
    <property type="match status" value="1"/>
</dbReference>
<dbReference type="SMART" id="SM00173">
    <property type="entry name" value="RAS"/>
    <property type="match status" value="1"/>
</dbReference>
<sequence>IVFDVCKRETFANVKVWHRELKDFLHKKNIPIVIVGNKIDLSDQRKVQYKDGMELVDELTRENTDSDFSYIETSALTGENIKDSFSLIAYHYIIKSKEREEQKLKENLMIQINSILNKNKKLVITFITENPFWSPGLQILNEVNNLYECDKILDDKEKRLYQYSNGLLVKNFLFDNIDVADSDGVFVIFDARDNKHIDPKWKDVVVNIISNLKENKVALIGVRVSEETDWSNIMEEFNINEYLEEKMVSLLFFKIGFEYRLEI</sequence>
<dbReference type="GO" id="GO:0003924">
    <property type="term" value="F:GTPase activity"/>
    <property type="evidence" value="ECO:0007669"/>
    <property type="project" value="InterPro"/>
</dbReference>
<evidence type="ECO:0000313" key="2">
    <source>
        <dbReference type="EMBL" id="GAH69289.1"/>
    </source>
</evidence>
<dbReference type="GO" id="GO:0005525">
    <property type="term" value="F:GTP binding"/>
    <property type="evidence" value="ECO:0007669"/>
    <property type="project" value="InterPro"/>
</dbReference>
<keyword evidence="1" id="KW-0547">Nucleotide-binding</keyword>
<dbReference type="InterPro" id="IPR001806">
    <property type="entry name" value="Small_GTPase"/>
</dbReference>
<feature type="non-terminal residue" evidence="2">
    <location>
        <position position="263"/>
    </location>
</feature>
<accession>X1IT55</accession>
<comment type="caution">
    <text evidence="2">The sequence shown here is derived from an EMBL/GenBank/DDBJ whole genome shotgun (WGS) entry which is preliminary data.</text>
</comment>
<dbReference type="SMART" id="SM00175">
    <property type="entry name" value="RAB"/>
    <property type="match status" value="1"/>
</dbReference>
<dbReference type="SUPFAM" id="SSF52540">
    <property type="entry name" value="P-loop containing nucleoside triphosphate hydrolases"/>
    <property type="match status" value="1"/>
</dbReference>
<organism evidence="2">
    <name type="scientific">marine sediment metagenome</name>
    <dbReference type="NCBI Taxonomy" id="412755"/>
    <lineage>
        <taxon>unclassified sequences</taxon>
        <taxon>metagenomes</taxon>
        <taxon>ecological metagenomes</taxon>
    </lineage>
</organism>
<dbReference type="PRINTS" id="PR00449">
    <property type="entry name" value="RASTRNSFRMNG"/>
</dbReference>